<feature type="domain" description="PPC" evidence="2">
    <location>
        <begin position="1"/>
        <end position="128"/>
    </location>
</feature>
<dbReference type="PANTHER" id="PTHR34988">
    <property type="entry name" value="PROTEIN, PUTATIVE-RELATED"/>
    <property type="match status" value="1"/>
</dbReference>
<protein>
    <submittedName>
        <fullName evidence="3">DNA-binding protein</fullName>
    </submittedName>
</protein>
<feature type="region of interest" description="Disordered" evidence="1">
    <location>
        <begin position="121"/>
        <end position="143"/>
    </location>
</feature>
<organism evidence="3 4">
    <name type="scientific">Dysosmobacter welbionis</name>
    <dbReference type="NCBI Taxonomy" id="2093857"/>
    <lineage>
        <taxon>Bacteria</taxon>
        <taxon>Bacillati</taxon>
        <taxon>Bacillota</taxon>
        <taxon>Clostridia</taxon>
        <taxon>Eubacteriales</taxon>
        <taxon>Oscillospiraceae</taxon>
        <taxon>Dysosmobacter</taxon>
    </lineage>
</organism>
<dbReference type="Pfam" id="PF03479">
    <property type="entry name" value="PCC"/>
    <property type="match status" value="1"/>
</dbReference>
<dbReference type="GeneID" id="89523343"/>
<name>A0A4D7AL93_9FIRM</name>
<evidence type="ECO:0000259" key="2">
    <source>
        <dbReference type="PROSITE" id="PS51742"/>
    </source>
</evidence>
<dbReference type="SUPFAM" id="SSF117856">
    <property type="entry name" value="AF0104/ALDC/Ptd012-like"/>
    <property type="match status" value="1"/>
</dbReference>
<dbReference type="CDD" id="cd11378">
    <property type="entry name" value="DUF296"/>
    <property type="match status" value="1"/>
</dbReference>
<proteinExistence type="predicted"/>
<dbReference type="RefSeq" id="WP_119311151.1">
    <property type="nucleotide sequence ID" value="NZ_CP034413.3"/>
</dbReference>
<gene>
    <name evidence="3" type="ORF">EIO64_02405</name>
</gene>
<accession>A0A4D7AL93</accession>
<evidence type="ECO:0000313" key="4">
    <source>
        <dbReference type="Proteomes" id="UP000298642"/>
    </source>
</evidence>
<sequence>MYHCFRLRRGQDLYEEIEAYVKAHHIAAGAVVSGVGCVSRWRLRDATGVRVRSGEEDVEIVSLMGTVSEYGCHLHASFSREDLSAFGGHLLPGCTVNTTAEIVLAEIRSCVFTRRPDSETGYEELEIGPAYPEETRNDRREER</sequence>
<dbReference type="Gene3D" id="3.30.1330.80">
    <property type="entry name" value="Hypothetical protein, similar to alpha- acetolactate decarboxylase, domain 2"/>
    <property type="match status" value="1"/>
</dbReference>
<keyword evidence="3" id="KW-0238">DNA-binding</keyword>
<evidence type="ECO:0000256" key="1">
    <source>
        <dbReference type="SAM" id="MobiDB-lite"/>
    </source>
</evidence>
<evidence type="ECO:0000313" key="3">
    <source>
        <dbReference type="EMBL" id="QCI58218.1"/>
    </source>
</evidence>
<dbReference type="InterPro" id="IPR005175">
    <property type="entry name" value="PPC_dom"/>
</dbReference>
<dbReference type="PROSITE" id="PS51742">
    <property type="entry name" value="PPC"/>
    <property type="match status" value="1"/>
</dbReference>
<dbReference type="PANTHER" id="PTHR34988:SF1">
    <property type="entry name" value="DNA-BINDING PROTEIN"/>
    <property type="match status" value="1"/>
</dbReference>
<dbReference type="EMBL" id="CP034413">
    <property type="protein sequence ID" value="QCI58218.1"/>
    <property type="molecule type" value="Genomic_DNA"/>
</dbReference>
<keyword evidence="4" id="KW-1185">Reference proteome</keyword>
<reference evidence="4" key="1">
    <citation type="submission" date="2018-12" db="EMBL/GenBank/DDBJ databases">
        <title>Dusodibacter welbiota gen. nov., sp. nov., isolated from human faeces and emended description of the Oscillibacter genus.</title>
        <authorList>
            <person name="Le Roy T."/>
            <person name="Van der Smissen P."/>
            <person name="Delzenne N."/>
            <person name="Muccioli G."/>
            <person name="Collet J.F."/>
            <person name="Cani P.D."/>
        </authorList>
    </citation>
    <scope>NUCLEOTIDE SEQUENCE [LARGE SCALE GENOMIC DNA]</scope>
    <source>
        <strain evidence="4">J115</strain>
    </source>
</reference>
<dbReference type="KEGG" id="obj:EIO64_02405"/>
<dbReference type="AlphaFoldDB" id="A0A4D7AL93"/>
<dbReference type="Proteomes" id="UP000298642">
    <property type="component" value="Chromosome"/>
</dbReference>
<dbReference type="GO" id="GO:0003677">
    <property type="term" value="F:DNA binding"/>
    <property type="evidence" value="ECO:0007669"/>
    <property type="project" value="UniProtKB-KW"/>
</dbReference>
<feature type="compositionally biased region" description="Basic and acidic residues" evidence="1">
    <location>
        <begin position="133"/>
        <end position="143"/>
    </location>
</feature>